<accession>A0ABS8N2C8</accession>
<keyword evidence="4" id="KW-1185">Reference proteome</keyword>
<dbReference type="EMBL" id="JAJJPB010000002">
    <property type="protein sequence ID" value="MCC9293952.1"/>
    <property type="molecule type" value="Genomic_DNA"/>
</dbReference>
<evidence type="ECO:0000259" key="1">
    <source>
        <dbReference type="Pfam" id="PF04256"/>
    </source>
</evidence>
<dbReference type="RefSeq" id="WP_150356296.1">
    <property type="nucleotide sequence ID" value="NZ_JAJJPB010000002.1"/>
</dbReference>
<name>A0ABS8N2C8_9CLOT</name>
<reference evidence="3" key="1">
    <citation type="submission" date="2021-11" db="EMBL/GenBank/DDBJ databases">
        <authorList>
            <person name="Qingchun L."/>
            <person name="Dong Z."/>
            <person name="Zongwei Q."/>
            <person name="Jia Z."/>
            <person name="Duotao L."/>
        </authorList>
    </citation>
    <scope>NUCLEOTIDE SEQUENCE</scope>
    <source>
        <strain evidence="3">WLY-B-L2</strain>
    </source>
</reference>
<dbReference type="Pfam" id="PF18481">
    <property type="entry name" value="DUF5616"/>
    <property type="match status" value="1"/>
</dbReference>
<dbReference type="Proteomes" id="UP001165422">
    <property type="component" value="Unassembled WGS sequence"/>
</dbReference>
<evidence type="ECO:0000313" key="4">
    <source>
        <dbReference type="Proteomes" id="UP001165422"/>
    </source>
</evidence>
<dbReference type="PANTHER" id="PTHR42252">
    <property type="entry name" value="DUF5616 DOMAIN-CONTAINING PROTEIN"/>
    <property type="match status" value="1"/>
</dbReference>
<feature type="domain" description="DUF434" evidence="1">
    <location>
        <begin position="27"/>
        <end position="82"/>
    </location>
</feature>
<protein>
    <submittedName>
        <fullName evidence="3">DUF434 domain-containing protein</fullName>
    </submittedName>
</protein>
<proteinExistence type="predicted"/>
<dbReference type="Pfam" id="PF04256">
    <property type="entry name" value="DUF434"/>
    <property type="match status" value="1"/>
</dbReference>
<comment type="caution">
    <text evidence="3">The sequence shown here is derived from an EMBL/GenBank/DDBJ whole genome shotgun (WGS) entry which is preliminary data.</text>
</comment>
<dbReference type="PANTHER" id="PTHR42252:SF1">
    <property type="entry name" value="DUF434 DOMAIN-CONTAINING PROTEIN"/>
    <property type="match status" value="1"/>
</dbReference>
<evidence type="ECO:0000313" key="3">
    <source>
        <dbReference type="EMBL" id="MCC9293952.1"/>
    </source>
</evidence>
<sequence length="242" mass="27784">MYRKLKIVNRGTDPEDNRWFSKESVLKLQKAQQEVEWLLNRNYKVSSILEMVGNHYQFSSRQRDALRRSTASYEKIKIRKSKCLPPDSLRDEFLYIDGFNLIITLETAFSGAPVILCNDGTFRDLAGLRGTYNIVDKTHYALNAIGKKLDDMHVCGVNFLLDRGVSNSGRLKKFILEHSVEWHADTEVNLMNGVDSFLYEKENIVTSDSIILDECFSWCNLARSIIEDYITDANIVNLSGKI</sequence>
<feature type="domain" description="DUF5616" evidence="2">
    <location>
        <begin position="87"/>
        <end position="223"/>
    </location>
</feature>
<dbReference type="InterPro" id="IPR041652">
    <property type="entry name" value="DUF5616"/>
</dbReference>
<dbReference type="InterPro" id="IPR007368">
    <property type="entry name" value="DUF434"/>
</dbReference>
<evidence type="ECO:0000259" key="2">
    <source>
        <dbReference type="Pfam" id="PF18481"/>
    </source>
</evidence>
<gene>
    <name evidence="3" type="ORF">LN736_03600</name>
</gene>
<organism evidence="3 4">
    <name type="scientific">Clostridium aromativorans</name>
    <dbReference type="NCBI Taxonomy" id="2836848"/>
    <lineage>
        <taxon>Bacteria</taxon>
        <taxon>Bacillati</taxon>
        <taxon>Bacillota</taxon>
        <taxon>Clostridia</taxon>
        <taxon>Eubacteriales</taxon>
        <taxon>Clostridiaceae</taxon>
        <taxon>Clostridium</taxon>
    </lineage>
</organism>